<feature type="domain" description="AAA" evidence="1">
    <location>
        <begin position="5"/>
        <end position="196"/>
    </location>
</feature>
<dbReference type="InterPro" id="IPR027417">
    <property type="entry name" value="P-loop_NTPase"/>
</dbReference>
<dbReference type="PANTHER" id="PTHR13696:SF52">
    <property type="entry name" value="PARA FAMILY PROTEIN CT_582"/>
    <property type="match status" value="1"/>
</dbReference>
<accession>A0A1W1CLS1</accession>
<dbReference type="Pfam" id="PF13614">
    <property type="entry name" value="AAA_31"/>
    <property type="match status" value="1"/>
</dbReference>
<name>A0A1W1CLS1_9ZZZZ</name>
<dbReference type="Gene3D" id="3.40.50.300">
    <property type="entry name" value="P-loop containing nucleotide triphosphate hydrolases"/>
    <property type="match status" value="1"/>
</dbReference>
<dbReference type="CDD" id="cd02042">
    <property type="entry name" value="ParAB_family"/>
    <property type="match status" value="1"/>
</dbReference>
<protein>
    <submittedName>
        <fullName evidence="2">Regulatory protein CII</fullName>
    </submittedName>
</protein>
<evidence type="ECO:0000313" key="2">
    <source>
        <dbReference type="EMBL" id="SFV66808.1"/>
    </source>
</evidence>
<dbReference type="AlphaFoldDB" id="A0A1W1CLS1"/>
<dbReference type="PANTHER" id="PTHR13696">
    <property type="entry name" value="P-LOOP CONTAINING NUCLEOSIDE TRIPHOSPHATE HYDROLASE"/>
    <property type="match status" value="1"/>
</dbReference>
<dbReference type="InterPro" id="IPR025669">
    <property type="entry name" value="AAA_dom"/>
</dbReference>
<dbReference type="InterPro" id="IPR050678">
    <property type="entry name" value="DNA_Partitioning_ATPase"/>
</dbReference>
<evidence type="ECO:0000259" key="1">
    <source>
        <dbReference type="Pfam" id="PF13614"/>
    </source>
</evidence>
<reference evidence="2" key="1">
    <citation type="submission" date="2016-10" db="EMBL/GenBank/DDBJ databases">
        <authorList>
            <person name="de Groot N.N."/>
        </authorList>
    </citation>
    <scope>NUCLEOTIDE SEQUENCE</scope>
</reference>
<dbReference type="EMBL" id="FPHE01000157">
    <property type="protein sequence ID" value="SFV66808.1"/>
    <property type="molecule type" value="Genomic_DNA"/>
</dbReference>
<proteinExistence type="predicted"/>
<gene>
    <name evidence="2" type="ORF">MNB_SV-12-1206</name>
</gene>
<sequence length="341" mass="38663">MSECKKIAFFNHKGGVSKTTTVFNVGWMLASKGKKVIMVDADSQCNLTGMVMGFKGLEELDETKDNIKVALSPAFESRPIPIEAVNCFEIEKIENLYLLPGNIKFAEYDITLGMSQTISDSVVTLQNLPGSINDLLDKTAKKYNADYILIDMSPSLSSINQNLFMISDYFIISTAPDYFSVMALDSLSSILPKWYRQSKRLQDNEILKDAVYRFPNKIPKFLGNVIQQFNVRNNQPTRGFKKWFDKINEYTNNKFVPALQNESMLLNSSCYKDNYILAEISNFNSLITYAQEHNKPVFTLTQDDVKLFGASLGNSKQSIKDFENLFSDLSDKIISMTNEEC</sequence>
<dbReference type="SUPFAM" id="SSF52540">
    <property type="entry name" value="P-loop containing nucleoside triphosphate hydrolases"/>
    <property type="match status" value="1"/>
</dbReference>
<organism evidence="2">
    <name type="scientific">hydrothermal vent metagenome</name>
    <dbReference type="NCBI Taxonomy" id="652676"/>
    <lineage>
        <taxon>unclassified sequences</taxon>
        <taxon>metagenomes</taxon>
        <taxon>ecological metagenomes</taxon>
    </lineage>
</organism>